<sequence>MPRILNIIASINRRFSTTKSIPKSKFATKFAIGCGIVGFVGNEPAQDYIFEGLHILRSRGYDSAGITTISENPKTCSNPKQSLDQSSNGFNKKTANHSLKTTKFASINVSDSFDLVKKAAQSIHSKNFCGIGHTRWATHGGKTDINAHPHTDQHNRIAVVHNGTIENFAVLKKELQSENYRFVSDTDTEVIAQLISFFYDSEQKNLVAAVRIAASKLQGTYGLAILCRDLPGRIIAV</sequence>
<name>A0ABV2AIP9_9EUKA</name>
<dbReference type="PANTHER" id="PTHR10937:SF0">
    <property type="entry name" value="GLUTAMINE--FRUCTOSE-6-PHOSPHATE TRANSAMINASE (ISOMERIZING)"/>
    <property type="match status" value="1"/>
</dbReference>
<evidence type="ECO:0000313" key="8">
    <source>
        <dbReference type="Proteomes" id="UP001439008"/>
    </source>
</evidence>
<dbReference type="Proteomes" id="UP001439008">
    <property type="component" value="Unassembled WGS sequence"/>
</dbReference>
<dbReference type="PROSITE" id="PS51278">
    <property type="entry name" value="GATASE_TYPE_2"/>
    <property type="match status" value="1"/>
</dbReference>
<keyword evidence="3" id="KW-0032">Aminotransferase</keyword>
<keyword evidence="4" id="KW-0808">Transferase</keyword>
<evidence type="ECO:0000256" key="1">
    <source>
        <dbReference type="ARBA" id="ARBA00001031"/>
    </source>
</evidence>
<protein>
    <recommendedName>
        <fullName evidence="2">glutamine--fructose-6-phosphate transaminase (isomerizing)</fullName>
        <ecNumber evidence="2">2.6.1.16</ecNumber>
    </recommendedName>
</protein>
<comment type="catalytic activity">
    <reaction evidence="1">
        <text>D-fructose 6-phosphate + L-glutamine = D-glucosamine 6-phosphate + L-glutamate</text>
        <dbReference type="Rhea" id="RHEA:13237"/>
        <dbReference type="ChEBI" id="CHEBI:29985"/>
        <dbReference type="ChEBI" id="CHEBI:58359"/>
        <dbReference type="ChEBI" id="CHEBI:58725"/>
        <dbReference type="ChEBI" id="CHEBI:61527"/>
        <dbReference type="EC" id="2.6.1.16"/>
    </reaction>
</comment>
<gene>
    <name evidence="7" type="ORF">MHBO_001365</name>
</gene>
<dbReference type="Pfam" id="PF13522">
    <property type="entry name" value="GATase_6"/>
    <property type="match status" value="1"/>
</dbReference>
<dbReference type="EC" id="2.6.1.16" evidence="2"/>
<evidence type="ECO:0000313" key="7">
    <source>
        <dbReference type="EMBL" id="MES1919555.1"/>
    </source>
</evidence>
<organism evidence="7 8">
    <name type="scientific">Bonamia ostreae</name>
    <dbReference type="NCBI Taxonomy" id="126728"/>
    <lineage>
        <taxon>Eukaryota</taxon>
        <taxon>Sar</taxon>
        <taxon>Rhizaria</taxon>
        <taxon>Endomyxa</taxon>
        <taxon>Ascetosporea</taxon>
        <taxon>Haplosporida</taxon>
        <taxon>Bonamia</taxon>
    </lineage>
</organism>
<accession>A0ABV2AIP9</accession>
<reference evidence="7 8" key="1">
    <citation type="journal article" date="2024" name="BMC Biol.">
        <title>Comparative genomics of Ascetosporea gives new insight into the evolutionary basis for animal parasitism in Rhizaria.</title>
        <authorList>
            <person name="Hiltunen Thoren M."/>
            <person name="Onut-Brannstrom I."/>
            <person name="Alfjorden A."/>
            <person name="Peckova H."/>
            <person name="Swords F."/>
            <person name="Hooper C."/>
            <person name="Holzer A.S."/>
            <person name="Bass D."/>
            <person name="Burki F."/>
        </authorList>
    </citation>
    <scope>NUCLEOTIDE SEQUENCE [LARGE SCALE GENOMIC DNA]</scope>
    <source>
        <strain evidence="7">20-A016</strain>
    </source>
</reference>
<evidence type="ECO:0000256" key="3">
    <source>
        <dbReference type="ARBA" id="ARBA00022576"/>
    </source>
</evidence>
<dbReference type="SUPFAM" id="SSF56235">
    <property type="entry name" value="N-terminal nucleophile aminohydrolases (Ntn hydrolases)"/>
    <property type="match status" value="1"/>
</dbReference>
<comment type="caution">
    <text evidence="7">The sequence shown here is derived from an EMBL/GenBank/DDBJ whole genome shotgun (WGS) entry which is preliminary data.</text>
</comment>
<feature type="domain" description="Glutamine amidotransferase type-2" evidence="6">
    <location>
        <begin position="34"/>
        <end position="237"/>
    </location>
</feature>
<evidence type="ECO:0000256" key="2">
    <source>
        <dbReference type="ARBA" id="ARBA00012916"/>
    </source>
</evidence>
<evidence type="ECO:0000256" key="4">
    <source>
        <dbReference type="ARBA" id="ARBA00022679"/>
    </source>
</evidence>
<dbReference type="Gene3D" id="3.60.20.10">
    <property type="entry name" value="Glutamine Phosphoribosylpyrophosphate, subunit 1, domain 1"/>
    <property type="match status" value="1"/>
</dbReference>
<proteinExistence type="predicted"/>
<dbReference type="PANTHER" id="PTHR10937">
    <property type="entry name" value="GLUCOSAMINE--FRUCTOSE-6-PHOSPHATE AMINOTRANSFERASE, ISOMERIZING"/>
    <property type="match status" value="1"/>
</dbReference>
<dbReference type="InterPro" id="IPR017932">
    <property type="entry name" value="GATase_2_dom"/>
</dbReference>
<evidence type="ECO:0000259" key="6">
    <source>
        <dbReference type="PROSITE" id="PS51278"/>
    </source>
</evidence>
<dbReference type="EMBL" id="JBDODL010000325">
    <property type="protein sequence ID" value="MES1919555.1"/>
    <property type="molecule type" value="Genomic_DNA"/>
</dbReference>
<keyword evidence="8" id="KW-1185">Reference proteome</keyword>
<dbReference type="InterPro" id="IPR029055">
    <property type="entry name" value="Ntn_hydrolases_N"/>
</dbReference>
<keyword evidence="5" id="KW-0315">Glutamine amidotransferase</keyword>
<evidence type="ECO:0000256" key="5">
    <source>
        <dbReference type="ARBA" id="ARBA00022962"/>
    </source>
</evidence>